<reference evidence="1 2" key="1">
    <citation type="journal article" date="2023" name="BMC Biol.">
        <title>The compact genome of the sponge Oopsacas minuta (Hexactinellida) is lacking key metazoan core genes.</title>
        <authorList>
            <person name="Santini S."/>
            <person name="Schenkelaars Q."/>
            <person name="Jourda C."/>
            <person name="Duchesne M."/>
            <person name="Belahbib H."/>
            <person name="Rocher C."/>
            <person name="Selva M."/>
            <person name="Riesgo A."/>
            <person name="Vervoort M."/>
            <person name="Leys S.P."/>
            <person name="Kodjabachian L."/>
            <person name="Le Bivic A."/>
            <person name="Borchiellini C."/>
            <person name="Claverie J.M."/>
            <person name="Renard E."/>
        </authorList>
    </citation>
    <scope>NUCLEOTIDE SEQUENCE [LARGE SCALE GENOMIC DNA]</scope>
    <source>
        <strain evidence="1">SPO-2</strain>
    </source>
</reference>
<sequence>MGGNPNFLNPLSRNGCVGYLKEILKNNSRTLKRLYLGSSGLNFTGLRILKPTLLKLTDLTELDLSRNSHLDSKGWSLFADILKNLKNKELLKLFLADNNIDSNSFISILEQLKKYPFLKYLNFCGNHITSKIMDSLIEVLMRINIRRLFLSNCRINNSVFTILLNFIRENEAKLDSLVSLSLALNEFDNNIVGK</sequence>
<name>A0AAV7JHG6_9METZ</name>
<dbReference type="SUPFAM" id="SSF52047">
    <property type="entry name" value="RNI-like"/>
    <property type="match status" value="1"/>
</dbReference>
<gene>
    <name evidence="1" type="ORF">LOD99_8352</name>
</gene>
<proteinExistence type="predicted"/>
<comment type="caution">
    <text evidence="1">The sequence shown here is derived from an EMBL/GenBank/DDBJ whole genome shotgun (WGS) entry which is preliminary data.</text>
</comment>
<accession>A0AAV7JHG6</accession>
<evidence type="ECO:0000313" key="2">
    <source>
        <dbReference type="Proteomes" id="UP001165289"/>
    </source>
</evidence>
<keyword evidence="2" id="KW-1185">Reference proteome</keyword>
<evidence type="ECO:0000313" key="1">
    <source>
        <dbReference type="EMBL" id="KAI6648025.1"/>
    </source>
</evidence>
<dbReference type="EMBL" id="JAKMXF010000334">
    <property type="protein sequence ID" value="KAI6648025.1"/>
    <property type="molecule type" value="Genomic_DNA"/>
</dbReference>
<dbReference type="InterPro" id="IPR032675">
    <property type="entry name" value="LRR_dom_sf"/>
</dbReference>
<dbReference type="Gene3D" id="3.80.10.10">
    <property type="entry name" value="Ribonuclease Inhibitor"/>
    <property type="match status" value="1"/>
</dbReference>
<protein>
    <submittedName>
        <fullName evidence="1">Uncharacterized protein</fullName>
    </submittedName>
</protein>
<organism evidence="1 2">
    <name type="scientific">Oopsacas minuta</name>
    <dbReference type="NCBI Taxonomy" id="111878"/>
    <lineage>
        <taxon>Eukaryota</taxon>
        <taxon>Metazoa</taxon>
        <taxon>Porifera</taxon>
        <taxon>Hexactinellida</taxon>
        <taxon>Hexasterophora</taxon>
        <taxon>Lyssacinosida</taxon>
        <taxon>Leucopsacidae</taxon>
        <taxon>Oopsacas</taxon>
    </lineage>
</organism>
<dbReference type="AlphaFoldDB" id="A0AAV7JHG6"/>
<dbReference type="Proteomes" id="UP001165289">
    <property type="component" value="Unassembled WGS sequence"/>
</dbReference>